<dbReference type="PANTHER" id="PTHR43740">
    <property type="entry name" value="LEUCYL-TRNA SYNTHETASE"/>
    <property type="match status" value="1"/>
</dbReference>
<feature type="domain" description="Leucyl-tRNA synthetase editing" evidence="14">
    <location>
        <begin position="221"/>
        <end position="399"/>
    </location>
</feature>
<evidence type="ECO:0000256" key="9">
    <source>
        <dbReference type="HAMAP-Rule" id="MF_00049"/>
    </source>
</evidence>
<feature type="binding site" evidence="9">
    <location>
        <position position="581"/>
    </location>
    <ligand>
        <name>ATP</name>
        <dbReference type="ChEBI" id="CHEBI:30616"/>
    </ligand>
</feature>
<dbReference type="Gene3D" id="3.40.50.620">
    <property type="entry name" value="HUPs"/>
    <property type="match status" value="2"/>
</dbReference>
<dbReference type="PRINTS" id="PR00985">
    <property type="entry name" value="TRNASYNTHLEU"/>
</dbReference>
<dbReference type="InterPro" id="IPR013155">
    <property type="entry name" value="M/V/L/I-tRNA-synth_anticd-bd"/>
</dbReference>
<dbReference type="Pfam" id="PF00133">
    <property type="entry name" value="tRNA-synt_1"/>
    <property type="match status" value="1"/>
</dbReference>
<dbReference type="FunFam" id="3.40.50.620:FF:000003">
    <property type="entry name" value="Leucine--tRNA ligase"/>
    <property type="match status" value="1"/>
</dbReference>
<comment type="similarity">
    <text evidence="1 9 10">Belongs to the class-I aminoacyl-tRNA synthetase family.</text>
</comment>
<evidence type="ECO:0000256" key="8">
    <source>
        <dbReference type="ARBA" id="ARBA00047469"/>
    </source>
</evidence>
<dbReference type="InterPro" id="IPR009080">
    <property type="entry name" value="tRNAsynth_Ia_anticodon-bd"/>
</dbReference>
<dbReference type="HAMAP" id="MF_00049_B">
    <property type="entry name" value="Leu_tRNA_synth_B"/>
    <property type="match status" value="1"/>
</dbReference>
<keyword evidence="7 9" id="KW-0030">Aminoacyl-tRNA synthetase</keyword>
<dbReference type="GO" id="GO:0006429">
    <property type="term" value="P:leucyl-tRNA aminoacylation"/>
    <property type="evidence" value="ECO:0007669"/>
    <property type="project" value="UniProtKB-UniRule"/>
</dbReference>
<keyword evidence="2 9" id="KW-0963">Cytoplasm</keyword>
<reference evidence="15" key="1">
    <citation type="submission" date="2019-01" db="EMBL/GenBank/DDBJ databases">
        <title>Genomic signatures and co-occurrence patterns of the ultra-small Saccharimodia (Patescibacteria phylum) suggest a symbiotic lifestyle.</title>
        <authorList>
            <person name="Lemos L."/>
            <person name="Medeiros J."/>
            <person name="Andreote F."/>
            <person name="Fernandes G."/>
            <person name="Varani A."/>
            <person name="Oliveira G."/>
            <person name="Pylro V."/>
        </authorList>
    </citation>
    <scope>NUCLEOTIDE SEQUENCE [LARGE SCALE GENOMIC DNA]</scope>
    <source>
        <strain evidence="15">AMD01</strain>
    </source>
</reference>
<gene>
    <name evidence="9" type="primary">leuS</name>
    <name evidence="15" type="ORF">EOT04_00140</name>
</gene>
<dbReference type="Pfam" id="PF09334">
    <property type="entry name" value="tRNA-synt_1g"/>
    <property type="match status" value="1"/>
</dbReference>
<evidence type="ECO:0000256" key="1">
    <source>
        <dbReference type="ARBA" id="ARBA00005594"/>
    </source>
</evidence>
<dbReference type="EC" id="6.1.1.4" evidence="9"/>
<dbReference type="FunFam" id="3.40.50.620:FF:000056">
    <property type="entry name" value="Leucine--tRNA ligase"/>
    <property type="match status" value="1"/>
</dbReference>
<keyword evidence="16" id="KW-1185">Reference proteome</keyword>
<evidence type="ECO:0000256" key="7">
    <source>
        <dbReference type="ARBA" id="ARBA00023146"/>
    </source>
</evidence>
<feature type="domain" description="Aminoacyl-tRNA synthetase class Ia" evidence="11">
    <location>
        <begin position="413"/>
        <end position="618"/>
    </location>
</feature>
<evidence type="ECO:0000256" key="2">
    <source>
        <dbReference type="ARBA" id="ARBA00022490"/>
    </source>
</evidence>
<comment type="catalytic activity">
    <reaction evidence="8 9">
        <text>tRNA(Leu) + L-leucine + ATP = L-leucyl-tRNA(Leu) + AMP + diphosphate</text>
        <dbReference type="Rhea" id="RHEA:11688"/>
        <dbReference type="Rhea" id="RHEA-COMP:9613"/>
        <dbReference type="Rhea" id="RHEA-COMP:9622"/>
        <dbReference type="ChEBI" id="CHEBI:30616"/>
        <dbReference type="ChEBI" id="CHEBI:33019"/>
        <dbReference type="ChEBI" id="CHEBI:57427"/>
        <dbReference type="ChEBI" id="CHEBI:78442"/>
        <dbReference type="ChEBI" id="CHEBI:78494"/>
        <dbReference type="ChEBI" id="CHEBI:456215"/>
        <dbReference type="EC" id="6.1.1.4"/>
    </reaction>
</comment>
<dbReference type="NCBIfam" id="TIGR00396">
    <property type="entry name" value="leuS_bact"/>
    <property type="match status" value="1"/>
</dbReference>
<dbReference type="InterPro" id="IPR014729">
    <property type="entry name" value="Rossmann-like_a/b/a_fold"/>
</dbReference>
<dbReference type="InterPro" id="IPR015413">
    <property type="entry name" value="Methionyl/Leucyl_tRNA_Synth"/>
</dbReference>
<evidence type="ECO:0000313" key="16">
    <source>
        <dbReference type="Proteomes" id="UP000289269"/>
    </source>
</evidence>
<sequence>MRRYNPADIEPKWQRQWDDAKIYQATEDADRPKTYVTAMFPYPSGSGLHVGHVRNYSITDTIARFHRQRGQNVLTTIGWDAFGLPAENYAIKTGVPPQQSTARNIASFKTQLQRLGMSYDWSREITTTDPKYYRWTQWIFLQLFKHGLAYQKESLQWWCPVCKTVLANEQVINGRCWRHEDTPAEKKWLKQWFFRITKYADQLLDGIGDLEWPAKIKAMQRNWIGKSKGAEIDFTVADSSETIQVFTTRPDTLYGATFMVLAPEHPQVPRLTAAANKAEVASYIKAAQSKSDVERMETEREKTGTPLGSYAINPATGQKIPVWTADYVLMDYGTGAIMGVPAHDERDNQFATKFGLPIARVYDPVKGDSPYGGEGKVKNSGEYNGMATHQMRERIVADLSARGVAREKTNYRMRDWLISRQRYWGAPIPIIHCPKDGAVPVPEADLPVTLPEISDYLPDGSGTSALGRAKGWVSVTCPSCGGPAKRETDTMDGYACSSWYYLRYTDPHNNRLAWDPAKANYWMPIDYYCGGDHAVSHLLYSRFWMRFFADQGWIERTRQEPVHRLVFNGYIYAHDGQKMSKSKGNVVDPLELVEQGYGADALRLYELFIAPYELDVAWDPGGIAGTYRFLNRVWMLAQEYLSVKNKNGPAAKSGADPVSRARSKAVKKVTDDLERLSFNTAVAALMEYVNELYRLKASGMDGQAWPEAVKDLARLVAPFAPHIAEELWQQLGYEGSVHVAGWPAWDENLLAANTLVLAVQLNGRVRAEITLPATAGEADAKTAALNNAKIKRLLGGKQPARIIYVPGRLVSLVVKD</sequence>
<name>A0A4Q0ALI1_9BACT</name>
<keyword evidence="6 9" id="KW-0648">Protein biosynthesis</keyword>
<evidence type="ECO:0000256" key="10">
    <source>
        <dbReference type="RuleBase" id="RU363039"/>
    </source>
</evidence>
<comment type="caution">
    <text evidence="9">Lacks conserved residue(s) required for the propagation of feature annotation.</text>
</comment>
<dbReference type="Proteomes" id="UP000289269">
    <property type="component" value="Unassembled WGS sequence"/>
</dbReference>
<dbReference type="FunFam" id="1.10.730.10:FF:000002">
    <property type="entry name" value="Leucine--tRNA ligase"/>
    <property type="match status" value="1"/>
</dbReference>
<evidence type="ECO:0000313" key="15">
    <source>
        <dbReference type="EMBL" id="RWZ82033.1"/>
    </source>
</evidence>
<evidence type="ECO:0000256" key="4">
    <source>
        <dbReference type="ARBA" id="ARBA00022741"/>
    </source>
</evidence>
<dbReference type="InterPro" id="IPR002300">
    <property type="entry name" value="aa-tRNA-synth_Ia"/>
</dbReference>
<evidence type="ECO:0000259" key="12">
    <source>
        <dbReference type="Pfam" id="PF08264"/>
    </source>
</evidence>
<evidence type="ECO:0000256" key="5">
    <source>
        <dbReference type="ARBA" id="ARBA00022840"/>
    </source>
</evidence>
<dbReference type="SUPFAM" id="SSF50677">
    <property type="entry name" value="ValRS/IleRS/LeuRS editing domain"/>
    <property type="match status" value="1"/>
</dbReference>
<dbReference type="InterPro" id="IPR002302">
    <property type="entry name" value="Leu-tRNA-ligase"/>
</dbReference>
<evidence type="ECO:0000259" key="13">
    <source>
        <dbReference type="Pfam" id="PF09334"/>
    </source>
</evidence>
<feature type="domain" description="Methionyl/Leucyl tRNA synthetase" evidence="13">
    <location>
        <begin position="35"/>
        <end position="177"/>
    </location>
</feature>
<keyword evidence="5 9" id="KW-0067">ATP-binding</keyword>
<dbReference type="CDD" id="cd07958">
    <property type="entry name" value="Anticodon_Ia_Leu_BEm"/>
    <property type="match status" value="1"/>
</dbReference>
<dbReference type="InterPro" id="IPR025709">
    <property type="entry name" value="Leu_tRNA-synth_edit"/>
</dbReference>
<dbReference type="EMBL" id="SCKW01000001">
    <property type="protein sequence ID" value="RWZ82033.1"/>
    <property type="molecule type" value="Genomic_DNA"/>
</dbReference>
<dbReference type="GO" id="GO:0005829">
    <property type="term" value="C:cytosol"/>
    <property type="evidence" value="ECO:0007669"/>
    <property type="project" value="TreeGrafter"/>
</dbReference>
<dbReference type="SUPFAM" id="SSF47323">
    <property type="entry name" value="Anticodon-binding domain of a subclass of class I aminoacyl-tRNA synthetases"/>
    <property type="match status" value="1"/>
</dbReference>
<keyword evidence="3 9" id="KW-0436">Ligase</keyword>
<feature type="domain" description="Methionyl/Valyl/Leucyl/Isoleucyl-tRNA synthetase anticodon-binding" evidence="12">
    <location>
        <begin position="663"/>
        <end position="774"/>
    </location>
</feature>
<protein>
    <recommendedName>
        <fullName evidence="9">Leucine--tRNA ligase</fullName>
        <ecNumber evidence="9">6.1.1.4</ecNumber>
    </recommendedName>
    <alternativeName>
        <fullName evidence="9">Leucyl-tRNA synthetase</fullName>
        <shortName evidence="9">LeuRS</shortName>
    </alternativeName>
</protein>
<evidence type="ECO:0000256" key="6">
    <source>
        <dbReference type="ARBA" id="ARBA00022917"/>
    </source>
</evidence>
<dbReference type="GO" id="GO:0004823">
    <property type="term" value="F:leucine-tRNA ligase activity"/>
    <property type="evidence" value="ECO:0007669"/>
    <property type="project" value="UniProtKB-UniRule"/>
</dbReference>
<dbReference type="SUPFAM" id="SSF52374">
    <property type="entry name" value="Nucleotidylyl transferase"/>
    <property type="match status" value="1"/>
</dbReference>
<comment type="caution">
    <text evidence="15">The sequence shown here is derived from an EMBL/GenBank/DDBJ whole genome shotgun (WGS) entry which is preliminary data.</text>
</comment>
<evidence type="ECO:0000259" key="14">
    <source>
        <dbReference type="Pfam" id="PF13603"/>
    </source>
</evidence>
<dbReference type="InterPro" id="IPR009008">
    <property type="entry name" value="Val/Leu/Ile-tRNA-synth_edit"/>
</dbReference>
<dbReference type="GO" id="GO:0002161">
    <property type="term" value="F:aminoacyl-tRNA deacylase activity"/>
    <property type="evidence" value="ECO:0007669"/>
    <property type="project" value="InterPro"/>
</dbReference>
<comment type="subcellular location">
    <subcellularLocation>
        <location evidence="9">Cytoplasm</location>
    </subcellularLocation>
</comment>
<evidence type="ECO:0000259" key="11">
    <source>
        <dbReference type="Pfam" id="PF00133"/>
    </source>
</evidence>
<dbReference type="Pfam" id="PF13603">
    <property type="entry name" value="tRNA-synt_1_2"/>
    <property type="match status" value="1"/>
</dbReference>
<proteinExistence type="inferred from homology"/>
<dbReference type="Pfam" id="PF08264">
    <property type="entry name" value="Anticodon_1"/>
    <property type="match status" value="1"/>
</dbReference>
<dbReference type="Gene3D" id="1.10.730.10">
    <property type="entry name" value="Isoleucyl-tRNA Synthetase, Domain 1"/>
    <property type="match status" value="1"/>
</dbReference>
<accession>A0A4Q0ALI1</accession>
<dbReference type="AlphaFoldDB" id="A0A4Q0ALI1"/>
<evidence type="ECO:0000256" key="3">
    <source>
        <dbReference type="ARBA" id="ARBA00022598"/>
    </source>
</evidence>
<organism evidence="15 16">
    <name type="scientific">Candidatus Chaera renei</name>
    <dbReference type="NCBI Taxonomy" id="2506947"/>
    <lineage>
        <taxon>Bacteria</taxon>
        <taxon>Candidatus Saccharimonadota</taxon>
        <taxon>Candidatus Saccharimonadia</taxon>
        <taxon>Candidatus Saccharimonadales</taxon>
        <taxon>Candidatus Saccharimonadaceae</taxon>
        <taxon>Candidatus Chaera</taxon>
    </lineage>
</organism>
<dbReference type="CDD" id="cd00812">
    <property type="entry name" value="LeuRS_core"/>
    <property type="match status" value="1"/>
</dbReference>
<dbReference type="PANTHER" id="PTHR43740:SF2">
    <property type="entry name" value="LEUCINE--TRNA LIGASE, MITOCHONDRIAL"/>
    <property type="match status" value="1"/>
</dbReference>
<feature type="short sequence motif" description="'KMSKS' region" evidence="9">
    <location>
        <begin position="578"/>
        <end position="582"/>
    </location>
</feature>
<dbReference type="GO" id="GO:0005524">
    <property type="term" value="F:ATP binding"/>
    <property type="evidence" value="ECO:0007669"/>
    <property type="project" value="UniProtKB-UniRule"/>
</dbReference>
<keyword evidence="4 9" id="KW-0547">Nucleotide-binding</keyword>
<dbReference type="Gene3D" id="3.10.20.590">
    <property type="match status" value="1"/>
</dbReference>